<evidence type="ECO:0000256" key="1">
    <source>
        <dbReference type="SAM" id="MobiDB-lite"/>
    </source>
</evidence>
<dbReference type="AlphaFoldDB" id="A0AAD9HUI1"/>
<sequence length="212" mass="23008">MHMPSFCKAATVGMAFYAMTAVAAPMSEPGNSVSDAAGIRIPGTAPNVNNIPNMSNAALKRDDKDGDKNNGVTQDRNRRCRRDIDGKRRDCDYDNYGDDDYGRRGRGRGRGRGGRGGDYDDRGVQNGPNQDGKDLGKRGGDDDRYGYHGGYHDGYYGDHHDGRYGYVSGVGRSPAQGFGVGERAGTRHREREAEAVTRPMIVRGSRGEEGAL</sequence>
<proteinExistence type="predicted"/>
<feature type="compositionally biased region" description="Basic and acidic residues" evidence="1">
    <location>
        <begin position="131"/>
        <end position="145"/>
    </location>
</feature>
<gene>
    <name evidence="3" type="ORF">LX32DRAFT_648640</name>
</gene>
<comment type="caution">
    <text evidence="3">The sequence shown here is derived from an EMBL/GenBank/DDBJ whole genome shotgun (WGS) entry which is preliminary data.</text>
</comment>
<feature type="compositionally biased region" description="Basic and acidic residues" evidence="1">
    <location>
        <begin position="184"/>
        <end position="195"/>
    </location>
</feature>
<feature type="compositionally biased region" description="Basic and acidic residues" evidence="1">
    <location>
        <begin position="82"/>
        <end position="92"/>
    </location>
</feature>
<reference evidence="3" key="1">
    <citation type="submission" date="2021-06" db="EMBL/GenBank/DDBJ databases">
        <title>Comparative genomics, transcriptomics and evolutionary studies reveal genomic signatures of adaptation to plant cell wall in hemibiotrophic fungi.</title>
        <authorList>
            <consortium name="DOE Joint Genome Institute"/>
            <person name="Baroncelli R."/>
            <person name="Diaz J.F."/>
            <person name="Benocci T."/>
            <person name="Peng M."/>
            <person name="Battaglia E."/>
            <person name="Haridas S."/>
            <person name="Andreopoulos W."/>
            <person name="Labutti K."/>
            <person name="Pangilinan J."/>
            <person name="Floch G.L."/>
            <person name="Makela M.R."/>
            <person name="Henrissat B."/>
            <person name="Grigoriev I.V."/>
            <person name="Crouch J.A."/>
            <person name="De Vries R.P."/>
            <person name="Sukno S.A."/>
            <person name="Thon M.R."/>
        </authorList>
    </citation>
    <scope>NUCLEOTIDE SEQUENCE</scope>
    <source>
        <strain evidence="3">MAFF235873</strain>
    </source>
</reference>
<feature type="region of interest" description="Disordered" evidence="1">
    <location>
        <begin position="43"/>
        <end position="145"/>
    </location>
</feature>
<feature type="chain" id="PRO_5042230982" evidence="2">
    <location>
        <begin position="24"/>
        <end position="212"/>
    </location>
</feature>
<feature type="compositionally biased region" description="Polar residues" evidence="1">
    <location>
        <begin position="46"/>
        <end position="56"/>
    </location>
</feature>
<dbReference type="EMBL" id="MU842816">
    <property type="protein sequence ID" value="KAK2034149.1"/>
    <property type="molecule type" value="Genomic_DNA"/>
</dbReference>
<feature type="region of interest" description="Disordered" evidence="1">
    <location>
        <begin position="173"/>
        <end position="212"/>
    </location>
</feature>
<evidence type="ECO:0000313" key="3">
    <source>
        <dbReference type="EMBL" id="KAK2034149.1"/>
    </source>
</evidence>
<keyword evidence="4" id="KW-1185">Reference proteome</keyword>
<name>A0AAD9HUI1_9PEZI</name>
<feature type="compositionally biased region" description="Basic residues" evidence="1">
    <location>
        <begin position="104"/>
        <end position="113"/>
    </location>
</feature>
<protein>
    <submittedName>
        <fullName evidence="3">Uncharacterized protein</fullName>
    </submittedName>
</protein>
<accession>A0AAD9HUI1</accession>
<feature type="signal peptide" evidence="2">
    <location>
        <begin position="1"/>
        <end position="23"/>
    </location>
</feature>
<organism evidence="3 4">
    <name type="scientific">Colletotrichum zoysiae</name>
    <dbReference type="NCBI Taxonomy" id="1216348"/>
    <lineage>
        <taxon>Eukaryota</taxon>
        <taxon>Fungi</taxon>
        <taxon>Dikarya</taxon>
        <taxon>Ascomycota</taxon>
        <taxon>Pezizomycotina</taxon>
        <taxon>Sordariomycetes</taxon>
        <taxon>Hypocreomycetidae</taxon>
        <taxon>Glomerellales</taxon>
        <taxon>Glomerellaceae</taxon>
        <taxon>Colletotrichum</taxon>
        <taxon>Colletotrichum graminicola species complex</taxon>
    </lineage>
</organism>
<dbReference type="Proteomes" id="UP001232148">
    <property type="component" value="Unassembled WGS sequence"/>
</dbReference>
<evidence type="ECO:0000256" key="2">
    <source>
        <dbReference type="SAM" id="SignalP"/>
    </source>
</evidence>
<evidence type="ECO:0000313" key="4">
    <source>
        <dbReference type="Proteomes" id="UP001232148"/>
    </source>
</evidence>
<feature type="compositionally biased region" description="Basic and acidic residues" evidence="1">
    <location>
        <begin position="59"/>
        <end position="68"/>
    </location>
</feature>
<keyword evidence="2" id="KW-0732">Signal</keyword>